<dbReference type="PANTHER" id="PTHR30146:SF109">
    <property type="entry name" value="HTH-TYPE TRANSCRIPTIONAL REGULATOR GALS"/>
    <property type="match status" value="1"/>
</dbReference>
<dbReference type="Gene3D" id="3.40.50.2300">
    <property type="match status" value="2"/>
</dbReference>
<dbReference type="InterPro" id="IPR010982">
    <property type="entry name" value="Lambda_DNA-bd_dom_sf"/>
</dbReference>
<dbReference type="SUPFAM" id="SSF53822">
    <property type="entry name" value="Periplasmic binding protein-like I"/>
    <property type="match status" value="1"/>
</dbReference>
<evidence type="ECO:0000313" key="6">
    <source>
        <dbReference type="Proteomes" id="UP000240259"/>
    </source>
</evidence>
<evidence type="ECO:0000256" key="2">
    <source>
        <dbReference type="ARBA" id="ARBA00023125"/>
    </source>
</evidence>
<organism evidence="5 6">
    <name type="scientific">Mesorhizobium helmanticense</name>
    <dbReference type="NCBI Taxonomy" id="1776423"/>
    <lineage>
        <taxon>Bacteria</taxon>
        <taxon>Pseudomonadati</taxon>
        <taxon>Pseudomonadota</taxon>
        <taxon>Alphaproteobacteria</taxon>
        <taxon>Hyphomicrobiales</taxon>
        <taxon>Phyllobacteriaceae</taxon>
        <taxon>Mesorhizobium</taxon>
    </lineage>
</organism>
<proteinExistence type="predicted"/>
<dbReference type="InterPro" id="IPR000843">
    <property type="entry name" value="HTH_LacI"/>
</dbReference>
<dbReference type="PANTHER" id="PTHR30146">
    <property type="entry name" value="LACI-RELATED TRANSCRIPTIONAL REPRESSOR"/>
    <property type="match status" value="1"/>
</dbReference>
<accession>A0A2T4IUV7</accession>
<keyword evidence="3" id="KW-0804">Transcription</keyword>
<protein>
    <submittedName>
        <fullName evidence="5">LacI family transcriptional regulator</fullName>
    </submittedName>
</protein>
<sequence>MGRSTMRDVSRAVGLSMFTVSQALSGAVGVSEESRQRVLKTARELGYIPNRAAQELRRANRDSVAVITASTSNSYYLDLMSGIQQALRPSNWTVVVGDVAVDGAYDERLEDRMVQRLIESRMAGVISTLTLRPENAELLASWDIPVVFVDSSPPENAKNFPSVTTDNYNASLVVGQHLADHGYKDWLLLVYPAKWSTRFDRERGLVEAARRHGAELVVLESENDAVSAHSTLAAYLDRAGRLPHVLIAGNNPLLLGALKLLRERSITIPADIAVVGYDEFAWAPLLDPPLTVLNERSEEIGRRAAQTLAGIIEAQAEAEKQGQSKSPLYRPEYQQQVAAELVIRKSCGCGHAHQPGIPKVTP</sequence>
<dbReference type="InterPro" id="IPR028082">
    <property type="entry name" value="Peripla_BP_I"/>
</dbReference>
<dbReference type="SUPFAM" id="SSF47413">
    <property type="entry name" value="lambda repressor-like DNA-binding domains"/>
    <property type="match status" value="1"/>
</dbReference>
<dbReference type="GO" id="GO:0003700">
    <property type="term" value="F:DNA-binding transcription factor activity"/>
    <property type="evidence" value="ECO:0007669"/>
    <property type="project" value="TreeGrafter"/>
</dbReference>
<keyword evidence="2" id="KW-0238">DNA-binding</keyword>
<evidence type="ECO:0000256" key="3">
    <source>
        <dbReference type="ARBA" id="ARBA00023163"/>
    </source>
</evidence>
<keyword evidence="6" id="KW-1185">Reference proteome</keyword>
<dbReference type="Proteomes" id="UP000240259">
    <property type="component" value="Unassembled WGS sequence"/>
</dbReference>
<reference evidence="5 6" key="1">
    <citation type="submission" date="2018-03" db="EMBL/GenBank/DDBJ databases">
        <title>Genome sequence of the symbiotic type strain Mesorhizobium helmanticense CSLC115NT isolated from Lotus corniculatus nodules.</title>
        <authorList>
            <person name="Sannazzaro A.I."/>
            <person name="Torres Tejerizo G.A."/>
            <person name="Dip D."/>
            <person name="Caballero M."/>
            <person name="Pistorio M."/>
            <person name="Estrella M.J."/>
        </authorList>
    </citation>
    <scope>NUCLEOTIDE SEQUENCE [LARGE SCALE GENOMIC DNA]</scope>
    <source>
        <strain evidence="5 6">CSLC115N</strain>
    </source>
</reference>
<dbReference type="Pfam" id="PF00532">
    <property type="entry name" value="Peripla_BP_1"/>
    <property type="match status" value="1"/>
</dbReference>
<keyword evidence="1" id="KW-0805">Transcription regulation</keyword>
<dbReference type="AlphaFoldDB" id="A0A2T4IUV7"/>
<evidence type="ECO:0000259" key="4">
    <source>
        <dbReference type="PROSITE" id="PS50932"/>
    </source>
</evidence>
<dbReference type="OrthoDB" id="234496at2"/>
<dbReference type="PROSITE" id="PS50932">
    <property type="entry name" value="HTH_LACI_2"/>
    <property type="match status" value="1"/>
</dbReference>
<evidence type="ECO:0000256" key="1">
    <source>
        <dbReference type="ARBA" id="ARBA00023015"/>
    </source>
</evidence>
<feature type="domain" description="HTH lacI-type" evidence="4">
    <location>
        <begin position="4"/>
        <end position="58"/>
    </location>
</feature>
<dbReference type="CDD" id="cd01392">
    <property type="entry name" value="HTH_LacI"/>
    <property type="match status" value="1"/>
</dbReference>
<dbReference type="EMBL" id="PZJX01000028">
    <property type="protein sequence ID" value="PTE09439.1"/>
    <property type="molecule type" value="Genomic_DNA"/>
</dbReference>
<dbReference type="SMART" id="SM00354">
    <property type="entry name" value="HTH_LACI"/>
    <property type="match status" value="1"/>
</dbReference>
<dbReference type="Pfam" id="PF00356">
    <property type="entry name" value="LacI"/>
    <property type="match status" value="1"/>
</dbReference>
<comment type="caution">
    <text evidence="5">The sequence shown here is derived from an EMBL/GenBank/DDBJ whole genome shotgun (WGS) entry which is preliminary data.</text>
</comment>
<dbReference type="Gene3D" id="1.10.260.40">
    <property type="entry name" value="lambda repressor-like DNA-binding domains"/>
    <property type="match status" value="1"/>
</dbReference>
<dbReference type="CDD" id="cd06267">
    <property type="entry name" value="PBP1_LacI_sugar_binding-like"/>
    <property type="match status" value="1"/>
</dbReference>
<name>A0A2T4IUV7_9HYPH</name>
<evidence type="ECO:0000313" key="5">
    <source>
        <dbReference type="EMBL" id="PTE09439.1"/>
    </source>
</evidence>
<gene>
    <name evidence="5" type="ORF">C9427_15175</name>
</gene>
<dbReference type="InterPro" id="IPR001761">
    <property type="entry name" value="Peripla_BP/Lac1_sug-bd_dom"/>
</dbReference>
<dbReference type="GO" id="GO:0000976">
    <property type="term" value="F:transcription cis-regulatory region binding"/>
    <property type="evidence" value="ECO:0007669"/>
    <property type="project" value="TreeGrafter"/>
</dbReference>